<sequence>PFLRQSRLFVSHPWHSHPCLLVNPPPSLLPSISTCRRHFRKSNSMNQPSSAEILVEYTDNELWGMFMHDYRVCQRGARPGVAHSFQRSAPTTFEALELYTNQIYTQFFGVSIRGSQWSFCIVYLLLISLGELNISIPARMSRGSSTHLHERYLCLQRLIYFPLISRALNSNPLLFAVVFGGVFL</sequence>
<gene>
    <name evidence="1" type="ORF">P154DRAFT_599800</name>
</gene>
<dbReference type="EMBL" id="ML977592">
    <property type="protein sequence ID" value="KAF1999932.1"/>
    <property type="molecule type" value="Genomic_DNA"/>
</dbReference>
<dbReference type="Proteomes" id="UP000799779">
    <property type="component" value="Unassembled WGS sequence"/>
</dbReference>
<evidence type="ECO:0000313" key="2">
    <source>
        <dbReference type="Proteomes" id="UP000799779"/>
    </source>
</evidence>
<keyword evidence="2" id="KW-1185">Reference proteome</keyword>
<name>A0A6A5WE84_9PLEO</name>
<feature type="non-terminal residue" evidence="1">
    <location>
        <position position="1"/>
    </location>
</feature>
<evidence type="ECO:0000313" key="1">
    <source>
        <dbReference type="EMBL" id="KAF1999932.1"/>
    </source>
</evidence>
<protein>
    <submittedName>
        <fullName evidence="1">Uncharacterized protein</fullName>
    </submittedName>
</protein>
<organism evidence="1 2">
    <name type="scientific">Amniculicola lignicola CBS 123094</name>
    <dbReference type="NCBI Taxonomy" id="1392246"/>
    <lineage>
        <taxon>Eukaryota</taxon>
        <taxon>Fungi</taxon>
        <taxon>Dikarya</taxon>
        <taxon>Ascomycota</taxon>
        <taxon>Pezizomycotina</taxon>
        <taxon>Dothideomycetes</taxon>
        <taxon>Pleosporomycetidae</taxon>
        <taxon>Pleosporales</taxon>
        <taxon>Amniculicolaceae</taxon>
        <taxon>Amniculicola</taxon>
    </lineage>
</organism>
<dbReference type="AlphaFoldDB" id="A0A6A5WE84"/>
<proteinExistence type="predicted"/>
<reference evidence="1" key="1">
    <citation type="journal article" date="2020" name="Stud. Mycol.">
        <title>101 Dothideomycetes genomes: a test case for predicting lifestyles and emergence of pathogens.</title>
        <authorList>
            <person name="Haridas S."/>
            <person name="Albert R."/>
            <person name="Binder M."/>
            <person name="Bloem J."/>
            <person name="Labutti K."/>
            <person name="Salamov A."/>
            <person name="Andreopoulos B."/>
            <person name="Baker S."/>
            <person name="Barry K."/>
            <person name="Bills G."/>
            <person name="Bluhm B."/>
            <person name="Cannon C."/>
            <person name="Castanera R."/>
            <person name="Culley D."/>
            <person name="Daum C."/>
            <person name="Ezra D."/>
            <person name="Gonzalez J."/>
            <person name="Henrissat B."/>
            <person name="Kuo A."/>
            <person name="Liang C."/>
            <person name="Lipzen A."/>
            <person name="Lutzoni F."/>
            <person name="Magnuson J."/>
            <person name="Mondo S."/>
            <person name="Nolan M."/>
            <person name="Ohm R."/>
            <person name="Pangilinan J."/>
            <person name="Park H.-J."/>
            <person name="Ramirez L."/>
            <person name="Alfaro M."/>
            <person name="Sun H."/>
            <person name="Tritt A."/>
            <person name="Yoshinaga Y."/>
            <person name="Zwiers L.-H."/>
            <person name="Turgeon B."/>
            <person name="Goodwin S."/>
            <person name="Spatafora J."/>
            <person name="Crous P."/>
            <person name="Grigoriev I."/>
        </authorList>
    </citation>
    <scope>NUCLEOTIDE SEQUENCE</scope>
    <source>
        <strain evidence="1">CBS 123094</strain>
    </source>
</reference>
<accession>A0A6A5WE84</accession>